<gene>
    <name evidence="10" type="primary">trpF</name>
    <name evidence="12" type="ORF">SAMN02745218_00776</name>
</gene>
<organism evidence="12 13">
    <name type="scientific">Desulfofundulus australicus DSM 11792</name>
    <dbReference type="NCBI Taxonomy" id="1121425"/>
    <lineage>
        <taxon>Bacteria</taxon>
        <taxon>Bacillati</taxon>
        <taxon>Bacillota</taxon>
        <taxon>Clostridia</taxon>
        <taxon>Eubacteriales</taxon>
        <taxon>Peptococcaceae</taxon>
        <taxon>Desulfofundulus</taxon>
    </lineage>
</organism>
<evidence type="ECO:0000256" key="6">
    <source>
        <dbReference type="ARBA" id="ARBA00022605"/>
    </source>
</evidence>
<protein>
    <recommendedName>
        <fullName evidence="5 10">N-(5'-phosphoribosyl)anthranilate isomerase</fullName>
        <shortName evidence="10">PRAI</shortName>
        <ecNumber evidence="4 10">5.3.1.24</ecNumber>
    </recommendedName>
</protein>
<evidence type="ECO:0000256" key="4">
    <source>
        <dbReference type="ARBA" id="ARBA00012572"/>
    </source>
</evidence>
<sequence>MVRIKICGITDISGALAAAEAGADALGFVFAPSPRCITPVEARLICRELPPFITRVGVFVDAPLEEVRAVADYCGLDVIQLHGNEPVDYCRAVGRRVIKAFRVGGELKIDPQAVSGYPADAILLDTFVAGRKGGTGQPFDWHLAAGLKLPRPLILAGGLTPENVGRAVELVRPYGVDVSSGVEMEGRPGKKDPEKIRRFIAAARASGWSPA</sequence>
<dbReference type="InterPro" id="IPR001240">
    <property type="entry name" value="PRAI_dom"/>
</dbReference>
<dbReference type="GO" id="GO:0000162">
    <property type="term" value="P:L-tryptophan biosynthetic process"/>
    <property type="evidence" value="ECO:0007669"/>
    <property type="project" value="UniProtKB-UniRule"/>
</dbReference>
<dbReference type="NCBIfam" id="NF002298">
    <property type="entry name" value="PRK01222.1-4"/>
    <property type="match status" value="1"/>
</dbReference>
<dbReference type="Gene3D" id="3.20.20.70">
    <property type="entry name" value="Aldolase class I"/>
    <property type="match status" value="1"/>
</dbReference>
<accession>A0A1M4W0H4</accession>
<evidence type="ECO:0000313" key="12">
    <source>
        <dbReference type="EMBL" id="SHE74697.1"/>
    </source>
</evidence>
<evidence type="ECO:0000256" key="5">
    <source>
        <dbReference type="ARBA" id="ARBA00022272"/>
    </source>
</evidence>
<evidence type="ECO:0000256" key="10">
    <source>
        <dbReference type="HAMAP-Rule" id="MF_00135"/>
    </source>
</evidence>
<comment type="pathway">
    <text evidence="2 10">Amino-acid biosynthesis; L-tryptophan biosynthesis; L-tryptophan from chorismate: step 3/5.</text>
</comment>
<dbReference type="FunFam" id="3.20.20.70:FF:000075">
    <property type="entry name" value="Tryptophan biosynthesis protein TRP1"/>
    <property type="match status" value="1"/>
</dbReference>
<comment type="similarity">
    <text evidence="3 10">Belongs to the TrpF family.</text>
</comment>
<dbReference type="HAMAP" id="MF_00135">
    <property type="entry name" value="PRAI"/>
    <property type="match status" value="1"/>
</dbReference>
<dbReference type="PANTHER" id="PTHR42894:SF1">
    <property type="entry name" value="N-(5'-PHOSPHORIBOSYL)ANTHRANILATE ISOMERASE"/>
    <property type="match status" value="1"/>
</dbReference>
<evidence type="ECO:0000256" key="9">
    <source>
        <dbReference type="ARBA" id="ARBA00023235"/>
    </source>
</evidence>
<keyword evidence="6 10" id="KW-0028">Amino-acid biosynthesis</keyword>
<dbReference type="Pfam" id="PF00697">
    <property type="entry name" value="PRAI"/>
    <property type="match status" value="1"/>
</dbReference>
<evidence type="ECO:0000256" key="1">
    <source>
        <dbReference type="ARBA" id="ARBA00001164"/>
    </source>
</evidence>
<evidence type="ECO:0000259" key="11">
    <source>
        <dbReference type="Pfam" id="PF00697"/>
    </source>
</evidence>
<dbReference type="RefSeq" id="WP_073163341.1">
    <property type="nucleotide sequence ID" value="NZ_FQUW01000008.1"/>
</dbReference>
<comment type="catalytic activity">
    <reaction evidence="1 10">
        <text>N-(5-phospho-beta-D-ribosyl)anthranilate = 1-(2-carboxyphenylamino)-1-deoxy-D-ribulose 5-phosphate</text>
        <dbReference type="Rhea" id="RHEA:21540"/>
        <dbReference type="ChEBI" id="CHEBI:18277"/>
        <dbReference type="ChEBI" id="CHEBI:58613"/>
        <dbReference type="EC" id="5.3.1.24"/>
    </reaction>
</comment>
<dbReference type="AlphaFoldDB" id="A0A1M4W0H4"/>
<keyword evidence="8 10" id="KW-0057">Aromatic amino acid biosynthesis</keyword>
<evidence type="ECO:0000313" key="13">
    <source>
        <dbReference type="Proteomes" id="UP000184196"/>
    </source>
</evidence>
<name>A0A1M4W0H4_9FIRM</name>
<dbReference type="SUPFAM" id="SSF51366">
    <property type="entry name" value="Ribulose-phoshate binding barrel"/>
    <property type="match status" value="1"/>
</dbReference>
<evidence type="ECO:0000256" key="7">
    <source>
        <dbReference type="ARBA" id="ARBA00022822"/>
    </source>
</evidence>
<evidence type="ECO:0000256" key="3">
    <source>
        <dbReference type="ARBA" id="ARBA00007571"/>
    </source>
</evidence>
<dbReference type="CDD" id="cd00405">
    <property type="entry name" value="PRAI"/>
    <property type="match status" value="1"/>
</dbReference>
<dbReference type="PANTHER" id="PTHR42894">
    <property type="entry name" value="N-(5'-PHOSPHORIBOSYL)ANTHRANILATE ISOMERASE"/>
    <property type="match status" value="1"/>
</dbReference>
<reference evidence="13" key="1">
    <citation type="submission" date="2016-11" db="EMBL/GenBank/DDBJ databases">
        <authorList>
            <person name="Varghese N."/>
            <person name="Submissions S."/>
        </authorList>
    </citation>
    <scope>NUCLEOTIDE SEQUENCE [LARGE SCALE GENOMIC DNA]</scope>
    <source>
        <strain evidence="13">DSM 11792</strain>
    </source>
</reference>
<dbReference type="EMBL" id="FQUW01000008">
    <property type="protein sequence ID" value="SHE74697.1"/>
    <property type="molecule type" value="Genomic_DNA"/>
</dbReference>
<keyword evidence="9 10" id="KW-0413">Isomerase</keyword>
<evidence type="ECO:0000256" key="8">
    <source>
        <dbReference type="ARBA" id="ARBA00023141"/>
    </source>
</evidence>
<dbReference type="EC" id="5.3.1.24" evidence="4 10"/>
<proteinExistence type="inferred from homology"/>
<dbReference type="InterPro" id="IPR011060">
    <property type="entry name" value="RibuloseP-bd_barrel"/>
</dbReference>
<dbReference type="OrthoDB" id="9786954at2"/>
<dbReference type="InterPro" id="IPR044643">
    <property type="entry name" value="TrpF_fam"/>
</dbReference>
<keyword evidence="13" id="KW-1185">Reference proteome</keyword>
<dbReference type="InterPro" id="IPR013785">
    <property type="entry name" value="Aldolase_TIM"/>
</dbReference>
<dbReference type="Proteomes" id="UP000184196">
    <property type="component" value="Unassembled WGS sequence"/>
</dbReference>
<keyword evidence="7 10" id="KW-0822">Tryptophan biosynthesis</keyword>
<evidence type="ECO:0000256" key="2">
    <source>
        <dbReference type="ARBA" id="ARBA00004664"/>
    </source>
</evidence>
<dbReference type="GO" id="GO:0004640">
    <property type="term" value="F:phosphoribosylanthranilate isomerase activity"/>
    <property type="evidence" value="ECO:0007669"/>
    <property type="project" value="UniProtKB-UniRule"/>
</dbReference>
<feature type="domain" description="N-(5'phosphoribosyl) anthranilate isomerase (PRAI)" evidence="11">
    <location>
        <begin position="4"/>
        <end position="201"/>
    </location>
</feature>
<dbReference type="UniPathway" id="UPA00035">
    <property type="reaction ID" value="UER00042"/>
</dbReference>